<name>A0A6A4IGT8_9AGAR</name>
<evidence type="ECO:0000313" key="2">
    <source>
        <dbReference type="Proteomes" id="UP000799118"/>
    </source>
</evidence>
<proteinExistence type="predicted"/>
<gene>
    <name evidence="1" type="ORF">BT96DRAFT_1011376</name>
</gene>
<accession>A0A6A4IGT8</accession>
<dbReference type="AlphaFoldDB" id="A0A6A4IGT8"/>
<sequence>MVNGNTVNVAALVVALVAFVVALLQVIQQYVSSAPARTKVNRAAIGKWSTLNRYRWSFRYWQMQVHYVQPTMKADVMVKCIHRLEDRILNEVIELFPPPHRRQYSFSIASVAGAGAQGERLITPPKVVIQDKDKGKPVELTWRMKATVENAQKRLFAVSQASAHVKASWYNMMADIVVDPLLLKSQFHETELMEELVSIRARGEEKVTPQIRKRIKALMENDKQTYADAEAVASDLDNPALYVHASDLIQCALLLDMDPAEVDIQMSRYDMRGQFCSLASYGVINSANQPMLCYFSKPGHWHQVRSCSRSEASNLLKSAKGTLCIGDSFASVSSWGYNSVEMIFRAASAKANGNGWQEISLKDQMVDVEDDSNEAWNGKWLTPLTPSFPFLMGICGASAVANAFPRRFIDRWPARQRELASRKAYRLVEATTGFFTSPQNLFSKMLEDGRDVAVVEGFKVCNNWGCEYGGLRGWLVTNLAEFTYRISQCWKVQVEYQPNYQVPILSNLKHVLRDGSLNRAWGVNYTQKRAEAHGQKGTNSDRNNLWRMQISTLLFLQIMLFDSWLASHCEMLMNNGESSEYTAPAPLALAEQAKNSDENNTLMTTGWRKCRAEFTVHYLRRLANGRNGRSPSCIGVEEVPDETPVSIDIAVQEERWQDMPIGGARQWMIFDAVFTLRAITMAARLESLKDSSVLLDLRSFDPLVRMM</sequence>
<dbReference type="Proteomes" id="UP000799118">
    <property type="component" value="Unassembled WGS sequence"/>
</dbReference>
<evidence type="ECO:0000313" key="1">
    <source>
        <dbReference type="EMBL" id="KAE9411592.1"/>
    </source>
</evidence>
<dbReference type="EMBL" id="ML769383">
    <property type="protein sequence ID" value="KAE9411592.1"/>
    <property type="molecule type" value="Genomic_DNA"/>
</dbReference>
<reference evidence="1" key="1">
    <citation type="journal article" date="2019" name="Environ. Microbiol.">
        <title>Fungal ecological strategies reflected in gene transcription - a case study of two litter decomposers.</title>
        <authorList>
            <person name="Barbi F."/>
            <person name="Kohler A."/>
            <person name="Barry K."/>
            <person name="Baskaran P."/>
            <person name="Daum C."/>
            <person name="Fauchery L."/>
            <person name="Ihrmark K."/>
            <person name="Kuo A."/>
            <person name="LaButti K."/>
            <person name="Lipzen A."/>
            <person name="Morin E."/>
            <person name="Grigoriev I.V."/>
            <person name="Henrissat B."/>
            <person name="Lindahl B."/>
            <person name="Martin F."/>
        </authorList>
    </citation>
    <scope>NUCLEOTIDE SEQUENCE</scope>
    <source>
        <strain evidence="1">JB14</strain>
    </source>
</reference>
<dbReference type="OrthoDB" id="2993697at2759"/>
<keyword evidence="2" id="KW-1185">Reference proteome</keyword>
<organism evidence="1 2">
    <name type="scientific">Gymnopus androsaceus JB14</name>
    <dbReference type="NCBI Taxonomy" id="1447944"/>
    <lineage>
        <taxon>Eukaryota</taxon>
        <taxon>Fungi</taxon>
        <taxon>Dikarya</taxon>
        <taxon>Basidiomycota</taxon>
        <taxon>Agaricomycotina</taxon>
        <taxon>Agaricomycetes</taxon>
        <taxon>Agaricomycetidae</taxon>
        <taxon>Agaricales</taxon>
        <taxon>Marasmiineae</taxon>
        <taxon>Omphalotaceae</taxon>
        <taxon>Gymnopus</taxon>
    </lineage>
</organism>
<protein>
    <submittedName>
        <fullName evidence="1">Uncharacterized protein</fullName>
    </submittedName>
</protein>